<gene>
    <name evidence="12" type="primary">glnP</name>
    <name evidence="12" type="ORF">GCM10022279_19230</name>
</gene>
<dbReference type="CDD" id="cd06261">
    <property type="entry name" value="TM_PBP2"/>
    <property type="match status" value="1"/>
</dbReference>
<dbReference type="Gene3D" id="1.10.3720.10">
    <property type="entry name" value="MetI-like"/>
    <property type="match status" value="1"/>
</dbReference>
<feature type="transmembrane region" description="Helical" evidence="10">
    <location>
        <begin position="20"/>
        <end position="44"/>
    </location>
</feature>
<reference evidence="13" key="1">
    <citation type="journal article" date="2019" name="Int. J. Syst. Evol. Microbiol.">
        <title>The Global Catalogue of Microorganisms (GCM) 10K type strain sequencing project: providing services to taxonomists for standard genome sequencing and annotation.</title>
        <authorList>
            <consortium name="The Broad Institute Genomics Platform"/>
            <consortium name="The Broad Institute Genome Sequencing Center for Infectious Disease"/>
            <person name="Wu L."/>
            <person name="Ma J."/>
        </authorList>
    </citation>
    <scope>NUCLEOTIDE SEQUENCE [LARGE SCALE GENOMIC DNA]</scope>
    <source>
        <strain evidence="13">JCM 17561</strain>
    </source>
</reference>
<dbReference type="InterPro" id="IPR035906">
    <property type="entry name" value="MetI-like_sf"/>
</dbReference>
<dbReference type="Proteomes" id="UP001501627">
    <property type="component" value="Unassembled WGS sequence"/>
</dbReference>
<dbReference type="SUPFAM" id="SSF161098">
    <property type="entry name" value="MetI-like"/>
    <property type="match status" value="1"/>
</dbReference>
<keyword evidence="13" id="KW-1185">Reference proteome</keyword>
<keyword evidence="9 10" id="KW-0472">Membrane</keyword>
<evidence type="ECO:0000256" key="1">
    <source>
        <dbReference type="ARBA" id="ARBA00003159"/>
    </source>
</evidence>
<evidence type="ECO:0000313" key="13">
    <source>
        <dbReference type="Proteomes" id="UP001501627"/>
    </source>
</evidence>
<evidence type="ECO:0000256" key="2">
    <source>
        <dbReference type="ARBA" id="ARBA00004429"/>
    </source>
</evidence>
<proteinExistence type="inferred from homology"/>
<comment type="caution">
    <text evidence="12">The sequence shown here is derived from an EMBL/GenBank/DDBJ whole genome shotgun (WGS) entry which is preliminary data.</text>
</comment>
<feature type="transmembrane region" description="Helical" evidence="10">
    <location>
        <begin position="182"/>
        <end position="200"/>
    </location>
</feature>
<keyword evidence="7" id="KW-0029">Amino-acid transport</keyword>
<dbReference type="PANTHER" id="PTHR30614:SF20">
    <property type="entry name" value="GLUTAMINE TRANSPORT SYSTEM PERMEASE PROTEIN GLNP"/>
    <property type="match status" value="1"/>
</dbReference>
<dbReference type="PANTHER" id="PTHR30614">
    <property type="entry name" value="MEMBRANE COMPONENT OF AMINO ACID ABC TRANSPORTER"/>
    <property type="match status" value="1"/>
</dbReference>
<comment type="similarity">
    <text evidence="3">Belongs to the binding-protein-dependent transport system permease family. HisMQ subfamily.</text>
</comment>
<dbReference type="PROSITE" id="PS50928">
    <property type="entry name" value="ABC_TM1"/>
    <property type="match status" value="1"/>
</dbReference>
<comment type="function">
    <text evidence="1">Part of the binding-protein-dependent transport system for glutamine; probably responsible for the translocation of the substrate across the membrane.</text>
</comment>
<evidence type="ECO:0000256" key="4">
    <source>
        <dbReference type="ARBA" id="ARBA00022448"/>
    </source>
</evidence>
<feature type="transmembrane region" description="Helical" evidence="10">
    <location>
        <begin position="246"/>
        <end position="268"/>
    </location>
</feature>
<dbReference type="RefSeq" id="WP_344869579.1">
    <property type="nucleotide sequence ID" value="NZ_BAABBP010000015.1"/>
</dbReference>
<dbReference type="EMBL" id="BAABBP010000015">
    <property type="protein sequence ID" value="GAA3995735.1"/>
    <property type="molecule type" value="Genomic_DNA"/>
</dbReference>
<evidence type="ECO:0000256" key="8">
    <source>
        <dbReference type="ARBA" id="ARBA00022989"/>
    </source>
</evidence>
<evidence type="ECO:0000256" key="5">
    <source>
        <dbReference type="ARBA" id="ARBA00022475"/>
    </source>
</evidence>
<dbReference type="NCBIfam" id="TIGR01726">
    <property type="entry name" value="HEQRo_perm_3TM"/>
    <property type="match status" value="1"/>
</dbReference>
<organism evidence="12 13">
    <name type="scientific">Comamonas faecalis</name>
    <dbReference type="NCBI Taxonomy" id="1387849"/>
    <lineage>
        <taxon>Bacteria</taxon>
        <taxon>Pseudomonadati</taxon>
        <taxon>Pseudomonadota</taxon>
        <taxon>Betaproteobacteria</taxon>
        <taxon>Burkholderiales</taxon>
        <taxon>Comamonadaceae</taxon>
        <taxon>Comamonas</taxon>
    </lineage>
</organism>
<feature type="transmembrane region" description="Helical" evidence="10">
    <location>
        <begin position="56"/>
        <end position="74"/>
    </location>
</feature>
<dbReference type="InterPro" id="IPR043429">
    <property type="entry name" value="ArtM/GltK/GlnP/TcyL/YhdX-like"/>
</dbReference>
<accession>A0ABP7RD28</accession>
<feature type="transmembrane region" description="Helical" evidence="10">
    <location>
        <begin position="141"/>
        <end position="162"/>
    </location>
</feature>
<evidence type="ECO:0000256" key="9">
    <source>
        <dbReference type="ARBA" id="ARBA00023136"/>
    </source>
</evidence>
<evidence type="ECO:0000259" key="11">
    <source>
        <dbReference type="PROSITE" id="PS50928"/>
    </source>
</evidence>
<keyword evidence="8 10" id="KW-1133">Transmembrane helix</keyword>
<evidence type="ECO:0000256" key="3">
    <source>
        <dbReference type="ARBA" id="ARBA00010072"/>
    </source>
</evidence>
<keyword evidence="5" id="KW-1003">Cell membrane</keyword>
<keyword evidence="4 10" id="KW-0813">Transport</keyword>
<evidence type="ECO:0000256" key="7">
    <source>
        <dbReference type="ARBA" id="ARBA00022970"/>
    </source>
</evidence>
<name>A0ABP7RD28_9BURK</name>
<evidence type="ECO:0000256" key="6">
    <source>
        <dbReference type="ARBA" id="ARBA00022692"/>
    </source>
</evidence>
<comment type="subcellular location">
    <subcellularLocation>
        <location evidence="2">Cell inner membrane</location>
        <topology evidence="2">Multi-pass membrane protein</topology>
    </subcellularLocation>
    <subcellularLocation>
        <location evidence="10">Cell membrane</location>
        <topology evidence="10">Multi-pass membrane protein</topology>
    </subcellularLocation>
</comment>
<sequence length="275" mass="29779">MNFDWSSIWAAWPDLMAGSWMTLKITAMGLLGGVLIGGLCGIVVTYIEVPVNRRNGAWFALALIALVAFLNFGTPLLGAVPDWVAALALAAAAVALLWRHPQWIARCLSMAAQVFILLVRGTPIVVQVMFIYFALPLMVNLRIDGLTAAVVTLMINSGAYIAEIVRAGLLSVPKGLYEAGQAMGLPFHKIMAFIIGPVALRRMIPTMGNQCIISLKDSSLFIVIGVSELTRQGQEIIATNFRAVEIWGTVAVIYLVMTGCIALALKVIEHRTRMV</sequence>
<dbReference type="Pfam" id="PF00528">
    <property type="entry name" value="BPD_transp_1"/>
    <property type="match status" value="1"/>
</dbReference>
<dbReference type="InterPro" id="IPR010065">
    <property type="entry name" value="AA_ABC_transptr_permease_3TM"/>
</dbReference>
<evidence type="ECO:0000256" key="10">
    <source>
        <dbReference type="RuleBase" id="RU363032"/>
    </source>
</evidence>
<keyword evidence="6 10" id="KW-0812">Transmembrane</keyword>
<protein>
    <submittedName>
        <fullName evidence="12">Glutamine ABC transporter permease GlnP</fullName>
    </submittedName>
</protein>
<dbReference type="InterPro" id="IPR000515">
    <property type="entry name" value="MetI-like"/>
</dbReference>
<feature type="domain" description="ABC transmembrane type-1" evidence="11">
    <location>
        <begin position="72"/>
        <end position="265"/>
    </location>
</feature>
<feature type="transmembrane region" description="Helical" evidence="10">
    <location>
        <begin position="110"/>
        <end position="135"/>
    </location>
</feature>
<evidence type="ECO:0000313" key="12">
    <source>
        <dbReference type="EMBL" id="GAA3995735.1"/>
    </source>
</evidence>
<feature type="transmembrane region" description="Helical" evidence="10">
    <location>
        <begin position="80"/>
        <end position="98"/>
    </location>
</feature>